<evidence type="ECO:0000313" key="3">
    <source>
        <dbReference type="Proteomes" id="UP000265663"/>
    </source>
</evidence>
<feature type="region of interest" description="Disordered" evidence="1">
    <location>
        <begin position="1"/>
        <end position="35"/>
    </location>
</feature>
<accession>A0A3M7LYM4</accession>
<proteinExistence type="predicted"/>
<dbReference type="OrthoDB" id="661148at2759"/>
<evidence type="ECO:0000256" key="1">
    <source>
        <dbReference type="SAM" id="MobiDB-lite"/>
    </source>
</evidence>
<sequence>MTTPNLTSQWQGWQTHPYQQSPLPPAQAHHGYQQTHRSEYAQYMLAAGTFVQPRHGNTSNVHIIAELPAPLPTSLSTTPPDEQLKQDEPVAHRMDQMEIGEVRRKSDTTVVQRQRPISMTPQDAHRLSPQLLHQQRSAQLLRPHSRSFSSFPNQRPISMVPANTRPLVPLQITHHRSAQSLRPHSQSVGAATEKWSPGSFALPISKPSSQLDLNRYSTLPEVVVEPPLVSNHEPKSQHEDFPIPVLLDQKPTKPPSIMLNPSSLPTYLEGHRQAPYPPQWNPPPVISSFYAHRENKPSSGSSWLDTPSTCTWKRVRRSDPAQDSVPPTYSFKFKTVRSSFRAPKFSWTMTSINETTEYAKRSEKDQWAYELKLDSKSNMRKSEVLVHGTKGRPILTTYVHALSYDSLHFIGPDGRAYTWVTSSKLSSINGARYDTLRHALFVTTGNIPDPLSGQIVADHCFWDGHVDGFGVSLPDEALHVRASNVDPALVVATLQVMKDWEKHTLRGEKRKNPEAFAATEEEARKSELGAASYWKA</sequence>
<feature type="compositionally biased region" description="Polar residues" evidence="1">
    <location>
        <begin position="1"/>
        <end position="21"/>
    </location>
</feature>
<protein>
    <submittedName>
        <fullName evidence="2">Endoglucanase-1</fullName>
    </submittedName>
</protein>
<dbReference type="Proteomes" id="UP000265663">
    <property type="component" value="Unassembled WGS sequence"/>
</dbReference>
<name>A0A3M7LYM4_9PLEO</name>
<dbReference type="AlphaFoldDB" id="A0A3M7LYM4"/>
<gene>
    <name evidence="2" type="ORF">GMOD_00001254</name>
</gene>
<evidence type="ECO:0000313" key="2">
    <source>
        <dbReference type="EMBL" id="RMZ67343.1"/>
    </source>
</evidence>
<organism evidence="2 3">
    <name type="scientific">Pyrenophora seminiperda CCB06</name>
    <dbReference type="NCBI Taxonomy" id="1302712"/>
    <lineage>
        <taxon>Eukaryota</taxon>
        <taxon>Fungi</taxon>
        <taxon>Dikarya</taxon>
        <taxon>Ascomycota</taxon>
        <taxon>Pezizomycotina</taxon>
        <taxon>Dothideomycetes</taxon>
        <taxon>Pleosporomycetidae</taxon>
        <taxon>Pleosporales</taxon>
        <taxon>Pleosporineae</taxon>
        <taxon>Pleosporaceae</taxon>
        <taxon>Pyrenophora</taxon>
    </lineage>
</organism>
<dbReference type="EMBL" id="KE747810">
    <property type="protein sequence ID" value="RMZ67343.1"/>
    <property type="molecule type" value="Genomic_DNA"/>
</dbReference>
<reference evidence="2 3" key="1">
    <citation type="journal article" date="2014" name="PLoS ONE">
        <title>De novo Genome Assembly of the Fungal Plant Pathogen Pyrenophora semeniperda.</title>
        <authorList>
            <person name="Soliai M.M."/>
            <person name="Meyer S.E."/>
            <person name="Udall J.A."/>
            <person name="Elzinga D.E."/>
            <person name="Hermansen R.A."/>
            <person name="Bodily P.M."/>
            <person name="Hart A.A."/>
            <person name="Coleman C.E."/>
        </authorList>
    </citation>
    <scope>NUCLEOTIDE SEQUENCE [LARGE SCALE GENOMIC DNA]</scope>
    <source>
        <strain evidence="2 3">CCB06</strain>
        <tissue evidence="2">Mycelium</tissue>
    </source>
</reference>
<feature type="region of interest" description="Disordered" evidence="1">
    <location>
        <begin position="511"/>
        <end position="536"/>
    </location>
</feature>
<keyword evidence="3" id="KW-1185">Reference proteome</keyword>